<sequence length="118" mass="12846">MTFQEISPADFFYRNRDIAGFTNPSRAIFVSVRELVENSLDSADQMSVPPEVYVRLTEENGITTSNESGNGVYTLKIMDNGSGIAARHIPSAFGQVLFGSNYKLKQARGTFGLGGTMA</sequence>
<dbReference type="PANTHER" id="PTHR48444:SF1">
    <property type="entry name" value="DNA TOPOISOMERASE 6 SUBUNIT B"/>
    <property type="match status" value="1"/>
</dbReference>
<evidence type="ECO:0000313" key="3">
    <source>
        <dbReference type="Proteomes" id="UP000037237"/>
    </source>
</evidence>
<reference evidence="2 3" key="1">
    <citation type="submission" date="2015-06" db="EMBL/GenBank/DDBJ databases">
        <title>New insights into the roles of widespread benthic archaea in carbon and nitrogen cycling.</title>
        <authorList>
            <person name="Lazar C.S."/>
            <person name="Baker B.J."/>
            <person name="Seitz K.W."/>
            <person name="Hyde A.S."/>
            <person name="Dick G.J."/>
            <person name="Hinrichs K.-U."/>
            <person name="Teske A.P."/>
        </authorList>
    </citation>
    <scope>NUCLEOTIDE SEQUENCE [LARGE SCALE GENOMIC DNA]</scope>
    <source>
        <strain evidence="2">SG8-32-1</strain>
    </source>
</reference>
<feature type="domain" description="Histidine kinase/HSP90-like ATPase" evidence="1">
    <location>
        <begin position="32"/>
        <end position="113"/>
    </location>
</feature>
<evidence type="ECO:0000259" key="1">
    <source>
        <dbReference type="Pfam" id="PF02518"/>
    </source>
</evidence>
<dbReference type="InterPro" id="IPR036890">
    <property type="entry name" value="HATPase_C_sf"/>
</dbReference>
<dbReference type="EMBL" id="LFWU01000163">
    <property type="protein sequence ID" value="KON29282.1"/>
    <property type="molecule type" value="Genomic_DNA"/>
</dbReference>
<proteinExistence type="predicted"/>
<evidence type="ECO:0000313" key="2">
    <source>
        <dbReference type="EMBL" id="KON29282.1"/>
    </source>
</evidence>
<comment type="caution">
    <text evidence="2">The sequence shown here is derived from an EMBL/GenBank/DDBJ whole genome shotgun (WGS) entry which is preliminary data.</text>
</comment>
<dbReference type="InterPro" id="IPR003594">
    <property type="entry name" value="HATPase_dom"/>
</dbReference>
<dbReference type="Gene3D" id="3.30.565.10">
    <property type="entry name" value="Histidine kinase-like ATPase, C-terminal domain"/>
    <property type="match status" value="1"/>
</dbReference>
<feature type="non-terminal residue" evidence="2">
    <location>
        <position position="118"/>
    </location>
</feature>
<name>A0A0M0BKY5_9ARCH</name>
<dbReference type="SUPFAM" id="SSF55874">
    <property type="entry name" value="ATPase domain of HSP90 chaperone/DNA topoisomerase II/histidine kinase"/>
    <property type="match status" value="1"/>
</dbReference>
<organism evidence="2 3">
    <name type="scientific">miscellaneous Crenarchaeota group-1 archaeon SG8-32-1</name>
    <dbReference type="NCBI Taxonomy" id="1685124"/>
    <lineage>
        <taxon>Archaea</taxon>
        <taxon>Candidatus Bathyarchaeota</taxon>
        <taxon>MCG-1</taxon>
    </lineage>
</organism>
<protein>
    <recommendedName>
        <fullName evidence="1">Histidine kinase/HSP90-like ATPase domain-containing protein</fullName>
    </recommendedName>
</protein>
<dbReference type="Pfam" id="PF02518">
    <property type="entry name" value="HATPase_c"/>
    <property type="match status" value="1"/>
</dbReference>
<dbReference type="AlphaFoldDB" id="A0A0M0BKY5"/>
<dbReference type="Proteomes" id="UP000037237">
    <property type="component" value="Unassembled WGS sequence"/>
</dbReference>
<gene>
    <name evidence="2" type="ORF">AC477_06135</name>
</gene>
<dbReference type="PANTHER" id="PTHR48444">
    <property type="entry name" value="DNA TOPOISOMERASE 6 SUBUNIT B"/>
    <property type="match status" value="1"/>
</dbReference>
<accession>A0A0M0BKY5</accession>